<evidence type="ECO:0000256" key="2">
    <source>
        <dbReference type="ARBA" id="ARBA00022741"/>
    </source>
</evidence>
<feature type="domain" description="FHA" evidence="6">
    <location>
        <begin position="122"/>
        <end position="170"/>
    </location>
</feature>
<dbReference type="SUPFAM" id="SSF52540">
    <property type="entry name" value="P-loop containing nucleoside triphosphate hydrolases"/>
    <property type="match status" value="3"/>
</dbReference>
<dbReference type="InterPro" id="IPR050206">
    <property type="entry name" value="FtsK/SpoIIIE/SftA"/>
</dbReference>
<dbReference type="CDD" id="cd00060">
    <property type="entry name" value="FHA"/>
    <property type="match status" value="1"/>
</dbReference>
<comment type="caution">
    <text evidence="8">The sequence shown here is derived from an EMBL/GenBank/DDBJ whole genome shotgun (WGS) entry which is preliminary data.</text>
</comment>
<feature type="domain" description="FtsK" evidence="7">
    <location>
        <begin position="656"/>
        <end position="844"/>
    </location>
</feature>
<dbReference type="PANTHER" id="PTHR22683:SF1">
    <property type="entry name" value="TYPE VII SECRETION SYSTEM PROTEIN ESSC"/>
    <property type="match status" value="1"/>
</dbReference>
<evidence type="ECO:0000256" key="1">
    <source>
        <dbReference type="ARBA" id="ARBA00022553"/>
    </source>
</evidence>
<dbReference type="PANTHER" id="PTHR22683">
    <property type="entry name" value="SPORULATION PROTEIN RELATED"/>
    <property type="match status" value="1"/>
</dbReference>
<dbReference type="RefSeq" id="WP_070320300.1">
    <property type="nucleotide sequence ID" value="NZ_JAUSVM010000001.1"/>
</dbReference>
<dbReference type="Pfam" id="PF01580">
    <property type="entry name" value="FtsK_SpoIIIE"/>
    <property type="match status" value="2"/>
</dbReference>
<proteinExistence type="predicted"/>
<dbReference type="InterPro" id="IPR000253">
    <property type="entry name" value="FHA_dom"/>
</dbReference>
<evidence type="ECO:0000313" key="9">
    <source>
        <dbReference type="Proteomes" id="UP001240250"/>
    </source>
</evidence>
<feature type="region of interest" description="Disordered" evidence="5">
    <location>
        <begin position="1458"/>
        <end position="1480"/>
    </location>
</feature>
<evidence type="ECO:0000256" key="5">
    <source>
        <dbReference type="SAM" id="MobiDB-lite"/>
    </source>
</evidence>
<feature type="binding site" evidence="4">
    <location>
        <begin position="996"/>
        <end position="1003"/>
    </location>
    <ligand>
        <name>ATP</name>
        <dbReference type="ChEBI" id="CHEBI:30616"/>
    </ligand>
</feature>
<dbReference type="InterPro" id="IPR003593">
    <property type="entry name" value="AAA+_ATPase"/>
</dbReference>
<keyword evidence="9" id="KW-1185">Reference proteome</keyword>
<evidence type="ECO:0000259" key="7">
    <source>
        <dbReference type="PROSITE" id="PS50901"/>
    </source>
</evidence>
<dbReference type="SMART" id="SM00240">
    <property type="entry name" value="FHA"/>
    <property type="match status" value="1"/>
</dbReference>
<accession>A0ABU0GHM9</accession>
<dbReference type="InterPro" id="IPR008984">
    <property type="entry name" value="SMAD_FHA_dom_sf"/>
</dbReference>
<feature type="domain" description="FtsK" evidence="7">
    <location>
        <begin position="978"/>
        <end position="1171"/>
    </location>
</feature>
<dbReference type="Pfam" id="PF16697">
    <property type="entry name" value="Yop-YscD_cpl"/>
    <property type="match status" value="1"/>
</dbReference>
<evidence type="ECO:0000259" key="6">
    <source>
        <dbReference type="PROSITE" id="PS50006"/>
    </source>
</evidence>
<dbReference type="InterPro" id="IPR002543">
    <property type="entry name" value="FtsK_dom"/>
</dbReference>
<dbReference type="Gene3D" id="2.60.200.20">
    <property type="match status" value="1"/>
</dbReference>
<dbReference type="EMBL" id="JAUSVM010000001">
    <property type="protein sequence ID" value="MDQ0424862.1"/>
    <property type="molecule type" value="Genomic_DNA"/>
</dbReference>
<name>A0ABU0GHM9_9CELL</name>
<dbReference type="SUPFAM" id="SSF49879">
    <property type="entry name" value="SMAD/FHA domain"/>
    <property type="match status" value="1"/>
</dbReference>
<dbReference type="InterPro" id="IPR032030">
    <property type="entry name" value="YscD_cytoplasmic_dom"/>
</dbReference>
<protein>
    <submittedName>
        <fullName evidence="8">S-DNA-T family DNA segregation ATPase FtsK/SpoIIIE</fullName>
    </submittedName>
</protein>
<dbReference type="CDD" id="cd01127">
    <property type="entry name" value="TrwB_TraG_TraD_VirD4"/>
    <property type="match status" value="1"/>
</dbReference>
<reference evidence="8 9" key="1">
    <citation type="submission" date="2023-07" db="EMBL/GenBank/DDBJ databases">
        <title>Sequencing the genomes of 1000 actinobacteria strains.</title>
        <authorList>
            <person name="Klenk H.-P."/>
        </authorList>
    </citation>
    <scope>NUCLEOTIDE SEQUENCE [LARGE SCALE GENOMIC DNA]</scope>
    <source>
        <strain evidence="8 9">DSM 14785</strain>
    </source>
</reference>
<dbReference type="InterPro" id="IPR027417">
    <property type="entry name" value="P-loop_NTPase"/>
</dbReference>
<keyword evidence="3 4" id="KW-0067">ATP-binding</keyword>
<evidence type="ECO:0000256" key="4">
    <source>
        <dbReference type="PROSITE-ProRule" id="PRU00289"/>
    </source>
</evidence>
<feature type="binding site" evidence="4">
    <location>
        <begin position="674"/>
        <end position="681"/>
    </location>
    <ligand>
        <name>ATP</name>
        <dbReference type="ChEBI" id="CHEBI:30616"/>
    </ligand>
</feature>
<gene>
    <name evidence="8" type="ORF">JO380_001243</name>
</gene>
<dbReference type="Proteomes" id="UP001240250">
    <property type="component" value="Unassembled WGS sequence"/>
</dbReference>
<dbReference type="SMART" id="SM00382">
    <property type="entry name" value="AAA"/>
    <property type="match status" value="3"/>
</dbReference>
<sequence length="1480" mass="156298">MRTRLLLRRPDGVTTPVVLGADTVTTVGDVADTLVRADPRLGGPPGEVELHVADVGSPDLRPLPRSTVVADAGLRPGSTVAVARSARRFVRPDATLADAAARLVVLDGPDAGTEALLAAGVSTIGRGRDTTVRLTDRTVSQRHARVVVTDDVEIVDNGSANGVLVDGGLVTRTTVGPQDVVRLGDTTLRLERLRTATTTAGGGVVPFNRPPLVVPRYAERTVEAPSPPEPAKPQRFPWLAMLAPAVLGVALFLFTHNPLTLAFVGLSPLLLLGSWLDRRTGERARVRAQTAQFRTDLDRLAAQVRADHEEEVATRLREHPATAEAVGAALGLSPVLWCRRPDDEDFLSVRLGTGTATSRTTIRTPSRGQADGALWDDLERTLAGLTDVAGVPLVARLRDVGGLGVAGAPQHAEAVARGLVAQLVSLHSPAELVVAAVASPRSARTWEWLTWLPHTASPHSPLGLHLGDNAASGTAVVAGLEELVAARTAQRHGGRALPAVLLVVEDDAPVERGRLVRIAEDGPAAGVHVLWCAPLLPRLPAACRTFLLCTDAGVRAGAVADRTWHDVLAEPVDDETTAALALHLAGVVDAGAPVEDESDLPRTVGFLTLTGPEVADDPRAVVARWRETGSLVDRTAPPVPRRSDATLRAVLGQGVAGELALDLRRDGPHALVGGTTGSGKSEFLQAWVLATATAHSPDRVTFLFVDYKGGAAFADCVELPHCVGLVTDLTPHLVRRALTSLRAELRRREHLLQRKKAKDLLSLERTGDPETPPALVIVVDEFAALVSEVPEFVDGVVDVAQRGRSLGLHLILATQRPAGVIKDNLRANTNLRIALRTADEQDSTDVLGSPVSAHFDPAVPGRGAVRTGPGRIALFQSAYAGGRSAVAATGTVEVESLRFGPGEPWVVPAPEQAPDGPEGPTDIARVVATVSRAAQAAGVAPPRRPWLPDLRALYDLAELPVTDDATLPLGVVDLPEEQRQVTYPYRPDDGALVLYGTGGSGTSTALRTIAVAAGRACAAGHPVRVYGLDLGAGGLAMLDPLPHVGSVVDGSDTERVTRLVRTLLDTVEERAARYAQARAGSITQYRSLTGRHDEPRVLLLVDGLSAFRDAWESEPGRAATFAAFRRVVSEGRPLGVHVVMAAERPGALPTALAGSVPQRIVLRQADDSSYGVLDVPDDVLSPTSPPGRAVPVGTSHELQLAVEGGTQDPAEQAEHIARLAERLRTAGVADAPAVRRLPAVVAQSSLPTAVDGRPVLGVADDTLAPVGFDPHGSFLLAGLPGSGRTTVLTALATSLRRFAPDGRLYYVGNRRSPVRAADVWTDVAVSPDEAATLARSLLPDLAEPATGALGVVLVVESLNDLLGTPAEQPLTEAVRTARRNDHLVVAEAETSAWGSSWQLVAEVRNGRRGLVLQPDHLDGDPLFRTPFPRMARSEFPPGRGVVVESGRIRRVQVPLPDPDAWPLTPRLDHHDDHHLQGADR</sequence>
<evidence type="ECO:0000256" key="3">
    <source>
        <dbReference type="ARBA" id="ARBA00022840"/>
    </source>
</evidence>
<keyword evidence="1" id="KW-0597">Phosphoprotein</keyword>
<organism evidence="8 9">
    <name type="scientific">Cellulomonas iranensis</name>
    <dbReference type="NCBI Taxonomy" id="76862"/>
    <lineage>
        <taxon>Bacteria</taxon>
        <taxon>Bacillati</taxon>
        <taxon>Actinomycetota</taxon>
        <taxon>Actinomycetes</taxon>
        <taxon>Micrococcales</taxon>
        <taxon>Cellulomonadaceae</taxon>
        <taxon>Cellulomonas</taxon>
    </lineage>
</organism>
<dbReference type="PROSITE" id="PS50901">
    <property type="entry name" value="FTSK"/>
    <property type="match status" value="2"/>
</dbReference>
<dbReference type="PROSITE" id="PS50006">
    <property type="entry name" value="FHA_DOMAIN"/>
    <property type="match status" value="1"/>
</dbReference>
<keyword evidence="2 4" id="KW-0547">Nucleotide-binding</keyword>
<dbReference type="Gene3D" id="3.40.50.300">
    <property type="entry name" value="P-loop containing nucleotide triphosphate hydrolases"/>
    <property type="match status" value="4"/>
</dbReference>
<evidence type="ECO:0000313" key="8">
    <source>
        <dbReference type="EMBL" id="MDQ0424862.1"/>
    </source>
</evidence>
<feature type="compositionally biased region" description="Basic and acidic residues" evidence="5">
    <location>
        <begin position="1466"/>
        <end position="1480"/>
    </location>
</feature>